<reference evidence="1" key="1">
    <citation type="submission" date="2020-08" db="EMBL/GenBank/DDBJ databases">
        <title>Multicomponent nature underlies the extraordinary mechanical properties of spider dragline silk.</title>
        <authorList>
            <person name="Kono N."/>
            <person name="Nakamura H."/>
            <person name="Mori M."/>
            <person name="Yoshida Y."/>
            <person name="Ohtoshi R."/>
            <person name="Malay A.D."/>
            <person name="Moran D.A.P."/>
            <person name="Tomita M."/>
            <person name="Numata K."/>
            <person name="Arakawa K."/>
        </authorList>
    </citation>
    <scope>NUCLEOTIDE SEQUENCE</scope>
</reference>
<dbReference type="Proteomes" id="UP000886998">
    <property type="component" value="Unassembled WGS sequence"/>
</dbReference>
<name>A0A8X6XQQ6_9ARAC</name>
<organism evidence="1 2">
    <name type="scientific">Trichonephila inaurata madagascariensis</name>
    <dbReference type="NCBI Taxonomy" id="2747483"/>
    <lineage>
        <taxon>Eukaryota</taxon>
        <taxon>Metazoa</taxon>
        <taxon>Ecdysozoa</taxon>
        <taxon>Arthropoda</taxon>
        <taxon>Chelicerata</taxon>
        <taxon>Arachnida</taxon>
        <taxon>Araneae</taxon>
        <taxon>Araneomorphae</taxon>
        <taxon>Entelegynae</taxon>
        <taxon>Araneoidea</taxon>
        <taxon>Nephilidae</taxon>
        <taxon>Trichonephila</taxon>
        <taxon>Trichonephila inaurata</taxon>
    </lineage>
</organism>
<evidence type="ECO:0000313" key="1">
    <source>
        <dbReference type="EMBL" id="GFY58432.1"/>
    </source>
</evidence>
<dbReference type="EMBL" id="BMAV01012079">
    <property type="protein sequence ID" value="GFY58432.1"/>
    <property type="molecule type" value="Genomic_DNA"/>
</dbReference>
<protein>
    <submittedName>
        <fullName evidence="1">Uncharacterized protein</fullName>
    </submittedName>
</protein>
<accession>A0A8X6XQQ6</accession>
<comment type="caution">
    <text evidence="1">The sequence shown here is derived from an EMBL/GenBank/DDBJ whole genome shotgun (WGS) entry which is preliminary data.</text>
</comment>
<keyword evidence="2" id="KW-1185">Reference proteome</keyword>
<sequence length="123" mass="14645">MLKFLASTRFVRILWSEYCVQNSVVEYFRTDESLEKWNSIQEGLELKIQNGLIIPNELKILLSILVKPIGGRIRHFIKKMYQLDYLPNHFMSMIKWTILGIIDEKKTAEAIIKDENLRLNKRY</sequence>
<dbReference type="OrthoDB" id="6427463at2759"/>
<evidence type="ECO:0000313" key="2">
    <source>
        <dbReference type="Proteomes" id="UP000886998"/>
    </source>
</evidence>
<dbReference type="AlphaFoldDB" id="A0A8X6XQQ6"/>
<proteinExistence type="predicted"/>
<gene>
    <name evidence="1" type="ORF">TNIN_351151</name>
</gene>